<comment type="subcellular location">
    <subcellularLocation>
        <location evidence="1">Cell outer membrane</location>
        <topology evidence="1">Multi-pass membrane protein</topology>
    </subcellularLocation>
</comment>
<evidence type="ECO:0000256" key="2">
    <source>
        <dbReference type="ARBA" id="ARBA00011233"/>
    </source>
</evidence>
<evidence type="ECO:0000256" key="3">
    <source>
        <dbReference type="ARBA" id="ARBA00022448"/>
    </source>
</evidence>
<evidence type="ECO:0000256" key="6">
    <source>
        <dbReference type="ARBA" id="ARBA00022729"/>
    </source>
</evidence>
<dbReference type="SUPFAM" id="SSF56935">
    <property type="entry name" value="Porins"/>
    <property type="match status" value="1"/>
</dbReference>
<keyword evidence="4" id="KW-1134">Transmembrane beta strand</keyword>
<comment type="subunit">
    <text evidence="2">Homotrimer.</text>
</comment>
<dbReference type="GO" id="GO:0009279">
    <property type="term" value="C:cell outer membrane"/>
    <property type="evidence" value="ECO:0007669"/>
    <property type="project" value="UniProtKB-SubCell"/>
</dbReference>
<dbReference type="Gene3D" id="2.40.160.10">
    <property type="entry name" value="Porin"/>
    <property type="match status" value="1"/>
</dbReference>
<proteinExistence type="predicted"/>
<dbReference type="Pfam" id="PF13609">
    <property type="entry name" value="Porin_4"/>
    <property type="match status" value="1"/>
</dbReference>
<name>A0A0L7N4J3_COMTE</name>
<keyword evidence="3" id="KW-0813">Transport</keyword>
<comment type="caution">
    <text evidence="13">The sequence shown here is derived from an EMBL/GenBank/DDBJ whole genome shotgun (WGS) entry which is preliminary data.</text>
</comment>
<feature type="domain" description="Porin" evidence="12">
    <location>
        <begin position="11"/>
        <end position="346"/>
    </location>
</feature>
<evidence type="ECO:0000313" key="13">
    <source>
        <dbReference type="EMBL" id="KOC29117.1"/>
    </source>
</evidence>
<dbReference type="AlphaFoldDB" id="A0A0L7N4J3"/>
<keyword evidence="8" id="KW-0626">Porin</keyword>
<evidence type="ECO:0000313" key="14">
    <source>
        <dbReference type="Proteomes" id="UP000037442"/>
    </source>
</evidence>
<dbReference type="CDD" id="cd00342">
    <property type="entry name" value="gram_neg_porins"/>
    <property type="match status" value="1"/>
</dbReference>
<gene>
    <name evidence="13" type="ORF">GL58_23760</name>
</gene>
<dbReference type="RefSeq" id="WP_053281996.1">
    <property type="nucleotide sequence ID" value="NZ_JBLZYZ010000073.1"/>
</dbReference>
<dbReference type="PANTHER" id="PTHR34501">
    <property type="entry name" value="PROTEIN YDDL-RELATED"/>
    <property type="match status" value="1"/>
</dbReference>
<dbReference type="InterPro" id="IPR033900">
    <property type="entry name" value="Gram_neg_porin_domain"/>
</dbReference>
<reference evidence="14" key="1">
    <citation type="submission" date="2014-06" db="EMBL/GenBank/DDBJ databases">
        <title>Draft genome sequence of C. testosteroni WDL7.</title>
        <authorList>
            <person name="Wu Y."/>
            <person name="Seshan H."/>
            <person name="Arumugam K."/>
        </authorList>
    </citation>
    <scope>NUCLEOTIDE SEQUENCE [LARGE SCALE GENOMIC DNA]</scope>
    <source>
        <strain evidence="14">WDL7</strain>
    </source>
</reference>
<evidence type="ECO:0000256" key="9">
    <source>
        <dbReference type="ARBA" id="ARBA00023136"/>
    </source>
</evidence>
<evidence type="ECO:0000259" key="12">
    <source>
        <dbReference type="Pfam" id="PF13609"/>
    </source>
</evidence>
<accession>A0A0L7N4J3</accession>
<dbReference type="Proteomes" id="UP000037442">
    <property type="component" value="Unassembled WGS sequence"/>
</dbReference>
<dbReference type="GO" id="GO:0046930">
    <property type="term" value="C:pore complex"/>
    <property type="evidence" value="ECO:0007669"/>
    <property type="project" value="UniProtKB-KW"/>
</dbReference>
<evidence type="ECO:0000256" key="1">
    <source>
        <dbReference type="ARBA" id="ARBA00004571"/>
    </source>
</evidence>
<keyword evidence="6 11" id="KW-0732">Signal</keyword>
<dbReference type="GO" id="GO:0006811">
    <property type="term" value="P:monoatomic ion transport"/>
    <property type="evidence" value="ECO:0007669"/>
    <property type="project" value="UniProtKB-KW"/>
</dbReference>
<evidence type="ECO:0000256" key="5">
    <source>
        <dbReference type="ARBA" id="ARBA00022692"/>
    </source>
</evidence>
<keyword evidence="7" id="KW-0406">Ion transport</keyword>
<sequence>MTHSFVKTTMAVMLLGGAASMAVAQSRVQLYGIVDAAVRSTSNHGKTQMVGGGMSQSRWGINLTEDLGGGLSVIANLEDRFLTDTGNTAAVNYFQQAWIGVRSKDLGQLTMGRQFNVLLDVVASTYASFPYGPFMEVYKPEIGFAMGTRTNNMLKYTADLGTWRAGLQYSFDEGNTVAKKGSSVELTGVLAMKTAGGYLRYEANGLAIGGAYLNTKMPGSTEFDAYTLGGSYRSGPWYFSTGYAMNQRKSTLAVEDARLINAYWGTEINGGFQSGDSDKRQLLQLGVGYQITPQLNFGMHYYHAKQSGSSSGAFNNKANFIVAIADYAFSKRTDAYMGVDYTRVSGGGGSYIEKTATGDLVRNRAGITIGLRHRF</sequence>
<evidence type="ECO:0000256" key="10">
    <source>
        <dbReference type="ARBA" id="ARBA00023237"/>
    </source>
</evidence>
<dbReference type="InterPro" id="IPR050298">
    <property type="entry name" value="Gram-neg_bact_OMP"/>
</dbReference>
<keyword evidence="10" id="KW-0998">Cell outer membrane</keyword>
<feature type="signal peptide" evidence="11">
    <location>
        <begin position="1"/>
        <end position="24"/>
    </location>
</feature>
<organism evidence="13 14">
    <name type="scientific">Comamonas testosteroni</name>
    <name type="common">Pseudomonas testosteroni</name>
    <dbReference type="NCBI Taxonomy" id="285"/>
    <lineage>
        <taxon>Bacteria</taxon>
        <taxon>Pseudomonadati</taxon>
        <taxon>Pseudomonadota</taxon>
        <taxon>Betaproteobacteria</taxon>
        <taxon>Burkholderiales</taxon>
        <taxon>Comamonadaceae</taxon>
        <taxon>Comamonas</taxon>
    </lineage>
</organism>
<evidence type="ECO:0000256" key="11">
    <source>
        <dbReference type="SAM" id="SignalP"/>
    </source>
</evidence>
<evidence type="ECO:0000256" key="7">
    <source>
        <dbReference type="ARBA" id="ARBA00023065"/>
    </source>
</evidence>
<keyword evidence="9" id="KW-0472">Membrane</keyword>
<evidence type="ECO:0000256" key="8">
    <source>
        <dbReference type="ARBA" id="ARBA00023114"/>
    </source>
</evidence>
<feature type="chain" id="PRO_5005574534" evidence="11">
    <location>
        <begin position="25"/>
        <end position="375"/>
    </location>
</feature>
<keyword evidence="5" id="KW-0812">Transmembrane</keyword>
<dbReference type="InterPro" id="IPR023614">
    <property type="entry name" value="Porin_dom_sf"/>
</dbReference>
<dbReference type="PATRIC" id="fig|285.49.peg.4928"/>
<dbReference type="GO" id="GO:0015288">
    <property type="term" value="F:porin activity"/>
    <property type="evidence" value="ECO:0007669"/>
    <property type="project" value="UniProtKB-KW"/>
</dbReference>
<protein>
    <submittedName>
        <fullName evidence="13">Porin</fullName>
    </submittedName>
</protein>
<dbReference type="PANTHER" id="PTHR34501:SF9">
    <property type="entry name" value="MAJOR OUTER MEMBRANE PROTEIN P.IA"/>
    <property type="match status" value="1"/>
</dbReference>
<evidence type="ECO:0000256" key="4">
    <source>
        <dbReference type="ARBA" id="ARBA00022452"/>
    </source>
</evidence>
<dbReference type="EMBL" id="JNVD01000007">
    <property type="protein sequence ID" value="KOC29117.1"/>
    <property type="molecule type" value="Genomic_DNA"/>
</dbReference>